<protein>
    <submittedName>
        <fullName evidence="1">Uncharacterized protein</fullName>
    </submittedName>
</protein>
<reference evidence="1 2" key="1">
    <citation type="journal article" date="2018" name="PLoS Genet.">
        <title>Population sequencing reveals clonal diversity and ancestral inbreeding in the grapevine cultivar Chardonnay.</title>
        <authorList>
            <person name="Roach M.J."/>
            <person name="Johnson D.L."/>
            <person name="Bohlmann J."/>
            <person name="van Vuuren H.J."/>
            <person name="Jones S.J."/>
            <person name="Pretorius I.S."/>
            <person name="Schmidt S.A."/>
            <person name="Borneman A.R."/>
        </authorList>
    </citation>
    <scope>NUCLEOTIDE SEQUENCE [LARGE SCALE GENOMIC DNA]</scope>
    <source>
        <strain evidence="2">cv. Chardonnay</strain>
        <tissue evidence="1">Leaf</tissue>
    </source>
</reference>
<organism evidence="1 2">
    <name type="scientific">Vitis vinifera</name>
    <name type="common">Grape</name>
    <dbReference type="NCBI Taxonomy" id="29760"/>
    <lineage>
        <taxon>Eukaryota</taxon>
        <taxon>Viridiplantae</taxon>
        <taxon>Streptophyta</taxon>
        <taxon>Embryophyta</taxon>
        <taxon>Tracheophyta</taxon>
        <taxon>Spermatophyta</taxon>
        <taxon>Magnoliopsida</taxon>
        <taxon>eudicotyledons</taxon>
        <taxon>Gunneridae</taxon>
        <taxon>Pentapetalae</taxon>
        <taxon>rosids</taxon>
        <taxon>Vitales</taxon>
        <taxon>Vitaceae</taxon>
        <taxon>Viteae</taxon>
        <taxon>Vitis</taxon>
    </lineage>
</organism>
<name>A0A438EBS0_VITVI</name>
<accession>A0A438EBS0</accession>
<comment type="caution">
    <text evidence="1">The sequence shown here is derived from an EMBL/GenBank/DDBJ whole genome shotgun (WGS) entry which is preliminary data.</text>
</comment>
<sequence>MPSSPGRANIFSLCFPDEDFDYGLLVDSRGGHDGVTLDDAYTDEMDMIGIGRILDAIPQRPHYAFDLFGVSMLQIDGDDFITDVATSSFISIEGASDPVDPPLFFYFMSRFVIHYDVMFDGNNNDMSFFEYLPMSQHFPLIAPQALTTMIHGIHDVGDPNNPLSGNSNCDSNSEEMKVTPVFVEYPEWLANVIPVPKKDTRLRYNKILIALEDMEKRSFITEWGTYCYRVMPFGLKNAGATDQRAALLCSMT</sequence>
<dbReference type="PANTHER" id="PTHR24559:SF457">
    <property type="entry name" value="RNA-DIRECTED DNA POLYMERASE HOMOLOG"/>
    <property type="match status" value="1"/>
</dbReference>
<dbReference type="PANTHER" id="PTHR24559">
    <property type="entry name" value="TRANSPOSON TY3-I GAG-POL POLYPROTEIN"/>
    <property type="match status" value="1"/>
</dbReference>
<dbReference type="AlphaFoldDB" id="A0A438EBS0"/>
<dbReference type="Gene3D" id="3.10.10.10">
    <property type="entry name" value="HIV Type 1 Reverse Transcriptase, subunit A, domain 1"/>
    <property type="match status" value="1"/>
</dbReference>
<gene>
    <name evidence="1" type="ORF">CK203_115069</name>
</gene>
<dbReference type="EMBL" id="QGNW01001334">
    <property type="protein sequence ID" value="RVW45287.1"/>
    <property type="molecule type" value="Genomic_DNA"/>
</dbReference>
<proteinExistence type="predicted"/>
<dbReference type="InterPro" id="IPR043502">
    <property type="entry name" value="DNA/RNA_pol_sf"/>
</dbReference>
<evidence type="ECO:0000313" key="2">
    <source>
        <dbReference type="Proteomes" id="UP000288805"/>
    </source>
</evidence>
<dbReference type="InterPro" id="IPR053134">
    <property type="entry name" value="RNA-dir_DNA_polymerase"/>
</dbReference>
<evidence type="ECO:0000313" key="1">
    <source>
        <dbReference type="EMBL" id="RVW45287.1"/>
    </source>
</evidence>
<dbReference type="Proteomes" id="UP000288805">
    <property type="component" value="Unassembled WGS sequence"/>
</dbReference>
<dbReference type="SUPFAM" id="SSF56672">
    <property type="entry name" value="DNA/RNA polymerases"/>
    <property type="match status" value="1"/>
</dbReference>